<keyword evidence="3" id="KW-1185">Reference proteome</keyword>
<protein>
    <submittedName>
        <fullName evidence="2">Uncharacterized protein</fullName>
    </submittedName>
</protein>
<proteinExistence type="predicted"/>
<dbReference type="OrthoDB" id="1797032at2"/>
<feature type="transmembrane region" description="Helical" evidence="1">
    <location>
        <begin position="97"/>
        <end position="118"/>
    </location>
</feature>
<reference evidence="2 3" key="2">
    <citation type="journal article" date="2011" name="J. Bacteriol.">
        <title>Complete genome sequence of the anaerobic, halophilic alkalithermophile Natranaerobius thermophilus JW/NM-WN-LF.</title>
        <authorList>
            <person name="Zhao B."/>
            <person name="Mesbah N.M."/>
            <person name="Dalin E."/>
            <person name="Goodwin L."/>
            <person name="Nolan M."/>
            <person name="Pitluck S."/>
            <person name="Chertkov O."/>
            <person name="Brettin T.S."/>
            <person name="Han J."/>
            <person name="Larimer F.W."/>
            <person name="Land M.L."/>
            <person name="Hauser L."/>
            <person name="Kyrpides N."/>
            <person name="Wiegel J."/>
        </authorList>
    </citation>
    <scope>NUCLEOTIDE SEQUENCE [LARGE SCALE GENOMIC DNA]</scope>
    <source>
        <strain evidence="3">ATCC BAA-1301 / DSM 18059 / JW/NM-WN-LF</strain>
    </source>
</reference>
<feature type="transmembrane region" description="Helical" evidence="1">
    <location>
        <begin position="130"/>
        <end position="148"/>
    </location>
</feature>
<evidence type="ECO:0000256" key="1">
    <source>
        <dbReference type="SAM" id="Phobius"/>
    </source>
</evidence>
<feature type="transmembrane region" description="Helical" evidence="1">
    <location>
        <begin position="7"/>
        <end position="27"/>
    </location>
</feature>
<reference evidence="2 3" key="1">
    <citation type="submission" date="2008-04" db="EMBL/GenBank/DDBJ databases">
        <title>Complete sequence of chromosome of Natranaerobius thermophilus JW/NM-WN-LF.</title>
        <authorList>
            <consortium name="US DOE Joint Genome Institute"/>
            <person name="Copeland A."/>
            <person name="Lucas S."/>
            <person name="Lapidus A."/>
            <person name="Glavina del Rio T."/>
            <person name="Dalin E."/>
            <person name="Tice H."/>
            <person name="Bruce D."/>
            <person name="Goodwin L."/>
            <person name="Pitluck S."/>
            <person name="Chertkov O."/>
            <person name="Brettin T."/>
            <person name="Detter J.C."/>
            <person name="Han C."/>
            <person name="Kuske C.R."/>
            <person name="Schmutz J."/>
            <person name="Larimer F."/>
            <person name="Land M."/>
            <person name="Hauser L."/>
            <person name="Kyrpides N."/>
            <person name="Lykidis A."/>
            <person name="Mesbah N.M."/>
            <person name="Wiegel J."/>
        </authorList>
    </citation>
    <scope>NUCLEOTIDE SEQUENCE [LARGE SCALE GENOMIC DNA]</scope>
    <source>
        <strain evidence="3">ATCC BAA-1301 / DSM 18059 / JW/NM-WN-LF</strain>
    </source>
</reference>
<gene>
    <name evidence="2" type="ordered locus">Nther_2172</name>
</gene>
<keyword evidence="1" id="KW-0812">Transmembrane</keyword>
<organism evidence="2 3">
    <name type="scientific">Natranaerobius thermophilus (strain ATCC BAA-1301 / DSM 18059 / JW/NM-WN-LF)</name>
    <dbReference type="NCBI Taxonomy" id="457570"/>
    <lineage>
        <taxon>Bacteria</taxon>
        <taxon>Bacillati</taxon>
        <taxon>Bacillota</taxon>
        <taxon>Clostridia</taxon>
        <taxon>Natranaerobiales</taxon>
        <taxon>Natranaerobiaceae</taxon>
        <taxon>Natranaerobius</taxon>
    </lineage>
</organism>
<dbReference type="EMBL" id="CP001034">
    <property type="protein sequence ID" value="ACB85738.1"/>
    <property type="molecule type" value="Genomic_DNA"/>
</dbReference>
<sequence length="155" mass="18741">MNLELEPYHYSMIFTTILALIVILAIPKKSIRDLFIWAVLFGYVIDFLILLGFYFLNLQAGYQNFGPFGFYNISIFHPMAWTFYFIIYLYFLPKERLYRFVAPFIAALHSTFVANILVELNVFLWVYERIFIPYLIYLTWHLLVTYIYDRYVFID</sequence>
<dbReference type="eggNOG" id="ENOG5033415">
    <property type="taxonomic scope" value="Bacteria"/>
</dbReference>
<name>B2A7M9_NATTJ</name>
<evidence type="ECO:0000313" key="2">
    <source>
        <dbReference type="EMBL" id="ACB85738.1"/>
    </source>
</evidence>
<accession>B2A7M9</accession>
<feature type="transmembrane region" description="Helical" evidence="1">
    <location>
        <begin position="34"/>
        <end position="56"/>
    </location>
</feature>
<dbReference type="Proteomes" id="UP000001683">
    <property type="component" value="Chromosome"/>
</dbReference>
<dbReference type="STRING" id="457570.Nther_2172"/>
<keyword evidence="1" id="KW-0472">Membrane</keyword>
<feature type="transmembrane region" description="Helical" evidence="1">
    <location>
        <begin position="68"/>
        <end position="90"/>
    </location>
</feature>
<dbReference type="AlphaFoldDB" id="B2A7M9"/>
<dbReference type="HOGENOM" id="CLU_115763_1_0_9"/>
<evidence type="ECO:0000313" key="3">
    <source>
        <dbReference type="Proteomes" id="UP000001683"/>
    </source>
</evidence>
<dbReference type="InParanoid" id="B2A7M9"/>
<keyword evidence="1" id="KW-1133">Transmembrane helix</keyword>
<dbReference type="KEGG" id="nth:Nther_2172"/>
<dbReference type="RefSeq" id="WP_012448592.1">
    <property type="nucleotide sequence ID" value="NC_010718.1"/>
</dbReference>